<name>A0ABR1ICJ2_9HYPO</name>
<feature type="compositionally biased region" description="Acidic residues" evidence="1">
    <location>
        <begin position="770"/>
        <end position="779"/>
    </location>
</feature>
<evidence type="ECO:0000256" key="1">
    <source>
        <dbReference type="SAM" id="MobiDB-lite"/>
    </source>
</evidence>
<feature type="compositionally biased region" description="Basic and acidic residues" evidence="1">
    <location>
        <begin position="756"/>
        <end position="766"/>
    </location>
</feature>
<feature type="compositionally biased region" description="Acidic residues" evidence="1">
    <location>
        <begin position="184"/>
        <end position="193"/>
    </location>
</feature>
<feature type="compositionally biased region" description="Low complexity" evidence="1">
    <location>
        <begin position="215"/>
        <end position="225"/>
    </location>
</feature>
<comment type="caution">
    <text evidence="2">The sequence shown here is derived from an EMBL/GenBank/DDBJ whole genome shotgun (WGS) entry which is preliminary data.</text>
</comment>
<feature type="compositionally biased region" description="Polar residues" evidence="1">
    <location>
        <begin position="652"/>
        <end position="672"/>
    </location>
</feature>
<feature type="compositionally biased region" description="Basic and acidic residues" evidence="1">
    <location>
        <begin position="574"/>
        <end position="591"/>
    </location>
</feature>
<feature type="region of interest" description="Disordered" evidence="1">
    <location>
        <begin position="1"/>
        <end position="311"/>
    </location>
</feature>
<feature type="compositionally biased region" description="Basic residues" evidence="1">
    <location>
        <begin position="1136"/>
        <end position="1149"/>
    </location>
</feature>
<feature type="compositionally biased region" description="Basic residues" evidence="1">
    <location>
        <begin position="1"/>
        <end position="12"/>
    </location>
</feature>
<proteinExistence type="predicted"/>
<evidence type="ECO:0000313" key="3">
    <source>
        <dbReference type="Proteomes" id="UP001498421"/>
    </source>
</evidence>
<dbReference type="Proteomes" id="UP001498421">
    <property type="component" value="Unassembled WGS sequence"/>
</dbReference>
<feature type="region of interest" description="Disordered" evidence="1">
    <location>
        <begin position="493"/>
        <end position="830"/>
    </location>
</feature>
<evidence type="ECO:0000313" key="2">
    <source>
        <dbReference type="EMBL" id="KAK7431261.1"/>
    </source>
</evidence>
<dbReference type="PANTHER" id="PTHR48125:SF12">
    <property type="entry name" value="AT HOOK TRANSCRIPTION FACTOR FAMILY-RELATED"/>
    <property type="match status" value="1"/>
</dbReference>
<gene>
    <name evidence="2" type="ORF">QQZ08_002302</name>
</gene>
<feature type="compositionally biased region" description="Low complexity" evidence="1">
    <location>
        <begin position="1385"/>
        <end position="1399"/>
    </location>
</feature>
<feature type="compositionally biased region" description="Polar residues" evidence="1">
    <location>
        <begin position="1153"/>
        <end position="1166"/>
    </location>
</feature>
<feature type="compositionally biased region" description="Basic and acidic residues" evidence="1">
    <location>
        <begin position="173"/>
        <end position="183"/>
    </location>
</feature>
<feature type="compositionally biased region" description="Basic residues" evidence="1">
    <location>
        <begin position="99"/>
        <end position="108"/>
    </location>
</feature>
<feature type="compositionally biased region" description="Acidic residues" evidence="1">
    <location>
        <begin position="1115"/>
        <end position="1126"/>
    </location>
</feature>
<feature type="compositionally biased region" description="Polar residues" evidence="1">
    <location>
        <begin position="1229"/>
        <end position="1241"/>
    </location>
</feature>
<feature type="region of interest" description="Disordered" evidence="1">
    <location>
        <begin position="466"/>
        <end position="485"/>
    </location>
</feature>
<feature type="compositionally biased region" description="Polar residues" evidence="1">
    <location>
        <begin position="615"/>
        <end position="629"/>
    </location>
</feature>
<feature type="compositionally biased region" description="Low complexity" evidence="1">
    <location>
        <begin position="1343"/>
        <end position="1356"/>
    </location>
</feature>
<feature type="compositionally biased region" description="Acidic residues" evidence="1">
    <location>
        <begin position="1082"/>
        <end position="1093"/>
    </location>
</feature>
<keyword evidence="3" id="KW-1185">Reference proteome</keyword>
<feature type="compositionally biased region" description="Low complexity" evidence="1">
    <location>
        <begin position="1167"/>
        <end position="1183"/>
    </location>
</feature>
<accession>A0ABR1ICJ2</accession>
<feature type="compositionally biased region" description="Polar residues" evidence="1">
    <location>
        <begin position="495"/>
        <end position="512"/>
    </location>
</feature>
<protein>
    <submittedName>
        <fullName evidence="2">Uncharacterized protein</fullName>
    </submittedName>
</protein>
<feature type="compositionally biased region" description="Basic and acidic residues" evidence="1">
    <location>
        <begin position="513"/>
        <end position="534"/>
    </location>
</feature>
<feature type="region of interest" description="Disordered" evidence="1">
    <location>
        <begin position="412"/>
        <end position="446"/>
    </location>
</feature>
<dbReference type="EMBL" id="JAZAVK010000013">
    <property type="protein sequence ID" value="KAK7431261.1"/>
    <property type="molecule type" value="Genomic_DNA"/>
</dbReference>
<dbReference type="PANTHER" id="PTHR48125">
    <property type="entry name" value="LP07818P1"/>
    <property type="match status" value="1"/>
</dbReference>
<feature type="compositionally biased region" description="Basic residues" evidence="1">
    <location>
        <begin position="1357"/>
        <end position="1384"/>
    </location>
</feature>
<feature type="compositionally biased region" description="Polar residues" evidence="1">
    <location>
        <begin position="19"/>
        <end position="49"/>
    </location>
</feature>
<reference evidence="2 3" key="1">
    <citation type="journal article" date="2025" name="Microbiol. Resour. Announc.">
        <title>Draft genome sequences for Neonectria magnoliae and Neonectria punicea, canker pathogens of Liriodendron tulipifera and Acer saccharum in West Virginia.</title>
        <authorList>
            <person name="Petronek H.M."/>
            <person name="Kasson M.T."/>
            <person name="Metheny A.M."/>
            <person name="Stauder C.M."/>
            <person name="Lovett B."/>
            <person name="Lynch S.C."/>
            <person name="Garnas J.R."/>
            <person name="Kasson L.R."/>
            <person name="Stajich J.E."/>
        </authorList>
    </citation>
    <scope>NUCLEOTIDE SEQUENCE [LARGE SCALE GENOMIC DNA]</scope>
    <source>
        <strain evidence="2 3">NRRL 64651</strain>
    </source>
</reference>
<feature type="compositionally biased region" description="Polar residues" evidence="1">
    <location>
        <begin position="1040"/>
        <end position="1052"/>
    </location>
</feature>
<feature type="compositionally biased region" description="Basic and acidic residues" evidence="1">
    <location>
        <begin position="547"/>
        <end position="563"/>
    </location>
</feature>
<feature type="compositionally biased region" description="Polar residues" evidence="1">
    <location>
        <begin position="980"/>
        <end position="990"/>
    </location>
</feature>
<feature type="region of interest" description="Disordered" evidence="1">
    <location>
        <begin position="973"/>
        <end position="1244"/>
    </location>
</feature>
<feature type="compositionally biased region" description="Acidic residues" evidence="1">
    <location>
        <begin position="814"/>
        <end position="823"/>
    </location>
</feature>
<sequence length="1425" mass="155307">MDRSRRTTQRRRPLGDSASPRSASEASFDLNLSTSPVAAHINTTPQSAHSGGPRRSSKPVQRAFTFSPPGPNRGLNLRKRSSIMDNFSMADDDEDGPKKGGHSLRKRARVDYTFEHIEDDVVVPNSSSSARGRKRRPETNFDTEDLYGTDPKRRGVSMGADTPSARRRNPSRKSSEMKAYREALEDDDNDVQDTIEVGISYSDVDGSETHEPSWSNPSSPHSTKTPPKPDPAVPSSDSNHPKRPSIEDAAEAPRPAPRPAPQTTLDAFFSKTRVEKSVSQPAERPQSESTKVEPRAEASPLPPTPLPSTDVITAAPSTTAIELPVAGLEPLAAELVAEPVAVEPAAIKPVAVNAVLIEAPAAESLSIDAALAKSPVDQPGASGPVGVKPVAAEPAAVESAAVESAAVESAAVEPAAVEPTTIEPATVEPATVEPATVEPATVEPAAVEPAAVDSAAVVAAASEPLASADEVAGPPSSEPIAVEPVVESVAIESPASESIQLPSETQVNGESKSSVKDVVEEGSKAANHIKKETMEEVSNTTRVTPMQDKEAQNNEDRDNKDLNNENTGNETLDNEDKMDVDPVVELARDTEMAESEPEEPAHPSTPHLIEIAQETPASPNLNSKNTRPNQSEDKVDPIDSEPSNPARELPNTIRTSDSPQPVLTTQDPTPSSKFEEVKAPTLSPTIETPDSLPSTQSEPKSSPKKIAPPRPTMTKPQPAPTGRWSHLTPYVDGEFVLYPEKKGRAEDDATADEPTPEGKDTDREGIDMEPMVEDNDENAVPEAPTPALNTPTRGSPVPESTDPTAFNSPAPAGEDPDDADVSESQEPPDRRRYFKYRKLRDPEEYISAIENFEDMPTADLFEILESINISLVQWQHEWTGLGKVVDDYENALRRRAADTKYESRTRNLHQHGVNYEEPDFGVKGYKAREKEGMTETRYLQGQDRIMAANYGFEYDPHPSKIGRQNPETQQVGIMTRGRSLRNQPRQTAKATETDEVTGKRQRKPVQLFDPAAVQDVSRSSTPVPTRGRRRRGANGDGEETQSNPNTSFNTDVVSDGEGTLAKTRRRRGPRAKGAVPSIVEELLPEQDDEESAANEEFAKPTRRGRGRPAIRYEEADPNDFVDEEPQPEPQPEPKQPRRHLLTLKIPRGKHFSEPTSSITDNGDSRPSTASSEESSHTAESSYSFRPKRQKRFRDDPDGSEEAAQAPPKKRGKRANASLGATDGLPAPSSGPTSEPSQTPNNRKVHKIKVVRSGAEIRNGAPSVPVAPIEDLSEAQKDYKSMTKSEKMSASMKNRWANGNMAGAVEKRKATLAAKKAAQVAADQKLGVIAPKPKGKAAAKKEAAMQLQQQQQQQQQHHQQHHQQQHHQQHQHHQQQHHQHQHHQQLHMQQQLHQHQHPQQYPAHQGGNPNFVHGMPGMGGYPYQQM</sequence>
<feature type="compositionally biased region" description="Polar residues" evidence="1">
    <location>
        <begin position="682"/>
        <end position="700"/>
    </location>
</feature>
<organism evidence="2 3">
    <name type="scientific">Neonectria magnoliae</name>
    <dbReference type="NCBI Taxonomy" id="2732573"/>
    <lineage>
        <taxon>Eukaryota</taxon>
        <taxon>Fungi</taxon>
        <taxon>Dikarya</taxon>
        <taxon>Ascomycota</taxon>
        <taxon>Pezizomycotina</taxon>
        <taxon>Sordariomycetes</taxon>
        <taxon>Hypocreomycetidae</taxon>
        <taxon>Hypocreales</taxon>
        <taxon>Nectriaceae</taxon>
        <taxon>Neonectria</taxon>
    </lineage>
</organism>
<feature type="region of interest" description="Disordered" evidence="1">
    <location>
        <begin position="1331"/>
        <end position="1425"/>
    </location>
</feature>